<dbReference type="InterPro" id="IPR021215">
    <property type="entry name" value="DUF2752"/>
</dbReference>
<feature type="transmembrane region" description="Helical" evidence="1">
    <location>
        <begin position="72"/>
        <end position="91"/>
    </location>
</feature>
<keyword evidence="1" id="KW-0472">Membrane</keyword>
<dbReference type="Pfam" id="PF10825">
    <property type="entry name" value="DUF2752"/>
    <property type="match status" value="1"/>
</dbReference>
<feature type="transmembrane region" description="Helical" evidence="1">
    <location>
        <begin position="20"/>
        <end position="41"/>
    </location>
</feature>
<reference evidence="2" key="1">
    <citation type="submission" date="2006-01" db="EMBL/GenBank/DDBJ databases">
        <title>Complete sequence of Anaeromyxobacter dehalogenans 2CP-C.</title>
        <authorList>
            <consortium name="US DOE Joint Genome Institute"/>
            <person name="Copeland A."/>
            <person name="Lucas S."/>
            <person name="Lapidus A."/>
            <person name="Barry K."/>
            <person name="Detter J.C."/>
            <person name="Glavina T."/>
            <person name="Hammon N."/>
            <person name="Israni S."/>
            <person name="Pitluck S."/>
            <person name="Brettin T."/>
            <person name="Bruce D."/>
            <person name="Han C."/>
            <person name="Tapia R."/>
            <person name="Gilna P."/>
            <person name="Kiss H."/>
            <person name="Schmutz J."/>
            <person name="Larimer F."/>
            <person name="Land M."/>
            <person name="Kyrpides N."/>
            <person name="Anderson I."/>
            <person name="Sanford R.A."/>
            <person name="Ritalahti K.M."/>
            <person name="Thomas H.S."/>
            <person name="Kirby J.R."/>
            <person name="Zhulin I.B."/>
            <person name="Loeffler F.E."/>
            <person name="Richardson P."/>
        </authorList>
    </citation>
    <scope>NUCLEOTIDE SEQUENCE</scope>
    <source>
        <strain evidence="2">2CP-C</strain>
    </source>
</reference>
<keyword evidence="1" id="KW-0812">Transmembrane</keyword>
<dbReference type="AlphaFoldDB" id="Q2IH97"/>
<keyword evidence="1" id="KW-1133">Transmembrane helix</keyword>
<feature type="transmembrane region" description="Helical" evidence="1">
    <location>
        <begin position="111"/>
        <end position="132"/>
    </location>
</feature>
<gene>
    <name evidence="2" type="ordered locus">Adeh_4195</name>
</gene>
<sequence length="137" mass="13960">MRPGVIGWRRTGRFGHAEVFALVGALTFLVARFVPVLSFHYTCPLKGMAGIPCATCGMTHAFVHLAHGDVGAALGASPLGAALAGGIWLLSAADLVRAAAGWPLPVPSPRAARTAVALGVVALLANWAWLVARGGAA</sequence>
<protein>
    <recommendedName>
        <fullName evidence="4">DUF2752 domain-containing protein</fullName>
    </recommendedName>
</protein>
<name>Q2IH97_ANADE</name>
<organism evidence="2 3">
    <name type="scientific">Anaeromyxobacter dehalogenans (strain 2CP-C)</name>
    <dbReference type="NCBI Taxonomy" id="290397"/>
    <lineage>
        <taxon>Bacteria</taxon>
        <taxon>Pseudomonadati</taxon>
        <taxon>Myxococcota</taxon>
        <taxon>Myxococcia</taxon>
        <taxon>Myxococcales</taxon>
        <taxon>Cystobacterineae</taxon>
        <taxon>Anaeromyxobacteraceae</taxon>
        <taxon>Anaeromyxobacter</taxon>
    </lineage>
</organism>
<dbReference type="STRING" id="290397.Adeh_4195"/>
<dbReference type="EMBL" id="CP000251">
    <property type="protein sequence ID" value="ABC83959.1"/>
    <property type="molecule type" value="Genomic_DNA"/>
</dbReference>
<evidence type="ECO:0000256" key="1">
    <source>
        <dbReference type="SAM" id="Phobius"/>
    </source>
</evidence>
<dbReference type="Proteomes" id="UP000001935">
    <property type="component" value="Chromosome"/>
</dbReference>
<evidence type="ECO:0000313" key="3">
    <source>
        <dbReference type="Proteomes" id="UP000001935"/>
    </source>
</evidence>
<evidence type="ECO:0008006" key="4">
    <source>
        <dbReference type="Google" id="ProtNLM"/>
    </source>
</evidence>
<dbReference type="KEGG" id="ade:Adeh_4195"/>
<dbReference type="HOGENOM" id="CLU_1902297_0_0_7"/>
<evidence type="ECO:0000313" key="2">
    <source>
        <dbReference type="EMBL" id="ABC83959.1"/>
    </source>
</evidence>
<accession>Q2IH97</accession>
<proteinExistence type="predicted"/>